<evidence type="ECO:0000256" key="3">
    <source>
        <dbReference type="ARBA" id="ARBA00022618"/>
    </source>
</evidence>
<dbReference type="HAMAP" id="MF_00038">
    <property type="entry name" value="MraY"/>
    <property type="match status" value="1"/>
</dbReference>
<reference evidence="15 16" key="1">
    <citation type="submission" date="2015-03" db="EMBL/GenBank/DDBJ databases">
        <title>Comparative analysis of the OM43 clade including a novel species from Red Sea uncovers genomic and metabolic diversity among marine methylotrophs.</title>
        <authorList>
            <person name="Jimenez-Infante F."/>
            <person name="Ngugi D.K."/>
            <person name="Vinu M."/>
            <person name="Alam I."/>
            <person name="Kamau A."/>
            <person name="Blom J."/>
            <person name="Bajic V.B."/>
            <person name="Stingl U."/>
        </authorList>
    </citation>
    <scope>NUCLEOTIDE SEQUENCE [LARGE SCALE GENOMIC DNA]</scope>
    <source>
        <strain evidence="15 16">MBRSH7</strain>
    </source>
</reference>
<organism evidence="15 16">
    <name type="scientific">Methylophilales bacterium MBRS-H7</name>
    <dbReference type="NCBI Taxonomy" id="1623450"/>
    <lineage>
        <taxon>Bacteria</taxon>
        <taxon>Pseudomonadati</taxon>
        <taxon>Pseudomonadota</taxon>
        <taxon>Betaproteobacteria</taxon>
        <taxon>Nitrosomonadales</taxon>
        <taxon>OM43 clade</taxon>
    </lineage>
</organism>
<keyword evidence="4 12" id="KW-0808">Transferase</keyword>
<dbReference type="PROSITE" id="PS01348">
    <property type="entry name" value="MRAY_2"/>
    <property type="match status" value="1"/>
</dbReference>
<evidence type="ECO:0000256" key="9">
    <source>
        <dbReference type="ARBA" id="ARBA00023136"/>
    </source>
</evidence>
<feature type="transmembrane region" description="Helical" evidence="12">
    <location>
        <begin position="290"/>
        <end position="313"/>
    </location>
</feature>
<feature type="transmembrane region" description="Helical" evidence="12">
    <location>
        <begin position="263"/>
        <end position="284"/>
    </location>
</feature>
<dbReference type="GO" id="GO:0051301">
    <property type="term" value="P:cell division"/>
    <property type="evidence" value="ECO:0007669"/>
    <property type="project" value="UniProtKB-KW"/>
</dbReference>
<feature type="transmembrane region" description="Helical" evidence="12">
    <location>
        <begin position="168"/>
        <end position="187"/>
    </location>
</feature>
<feature type="transmembrane region" description="Helical" evidence="12">
    <location>
        <begin position="126"/>
        <end position="148"/>
    </location>
</feature>
<feature type="transmembrane region" description="Helical" evidence="12">
    <location>
        <begin position="344"/>
        <end position="363"/>
    </location>
</feature>
<dbReference type="GO" id="GO:0008963">
    <property type="term" value="F:phospho-N-acetylmuramoyl-pentapeptide-transferase activity"/>
    <property type="evidence" value="ECO:0007669"/>
    <property type="project" value="UniProtKB-UniRule"/>
</dbReference>
<comment type="cofactor">
    <cofactor evidence="12 14">
        <name>Mg(2+)</name>
        <dbReference type="ChEBI" id="CHEBI:18420"/>
    </cofactor>
</comment>
<dbReference type="UniPathway" id="UPA00219"/>
<dbReference type="EMBL" id="CP011002">
    <property type="protein sequence ID" value="AKO66022.1"/>
    <property type="molecule type" value="Genomic_DNA"/>
</dbReference>
<keyword evidence="12" id="KW-1003">Cell membrane</keyword>
<proteinExistence type="inferred from homology"/>
<gene>
    <name evidence="12" type="primary">mraY</name>
    <name evidence="15" type="ORF">VI33_04755</name>
</gene>
<evidence type="ECO:0000256" key="12">
    <source>
        <dbReference type="HAMAP-Rule" id="MF_00038"/>
    </source>
</evidence>
<evidence type="ECO:0000256" key="11">
    <source>
        <dbReference type="ARBA" id="ARBA00023316"/>
    </source>
</evidence>
<dbReference type="NCBIfam" id="TIGR00445">
    <property type="entry name" value="mraY"/>
    <property type="match status" value="1"/>
</dbReference>
<dbReference type="CDD" id="cd06852">
    <property type="entry name" value="GT_MraY"/>
    <property type="match status" value="1"/>
</dbReference>
<feature type="transmembrane region" description="Helical" evidence="12">
    <location>
        <begin position="68"/>
        <end position="90"/>
    </location>
</feature>
<dbReference type="Proteomes" id="UP000066549">
    <property type="component" value="Chromosome"/>
</dbReference>
<dbReference type="PANTHER" id="PTHR22926">
    <property type="entry name" value="PHOSPHO-N-ACETYLMURAMOYL-PENTAPEPTIDE-TRANSFERASE"/>
    <property type="match status" value="1"/>
</dbReference>
<dbReference type="GO" id="GO:0051992">
    <property type="term" value="F:UDP-N-acetylmuramoyl-L-alanyl-D-glutamyl-meso-2,6-diaminopimelyl-D-alanyl-D-alanine:undecaprenyl-phosphate transferase activity"/>
    <property type="evidence" value="ECO:0007669"/>
    <property type="project" value="RHEA"/>
</dbReference>
<dbReference type="InterPro" id="IPR000715">
    <property type="entry name" value="Glycosyl_transferase_4"/>
</dbReference>
<keyword evidence="5 12" id="KW-0812">Transmembrane</keyword>
<evidence type="ECO:0000256" key="2">
    <source>
        <dbReference type="ARBA" id="ARBA00005583"/>
    </source>
</evidence>
<evidence type="ECO:0000256" key="13">
    <source>
        <dbReference type="NCBIfam" id="TIGR00445"/>
    </source>
</evidence>
<dbReference type="PATRIC" id="fig|1623450.3.peg.948"/>
<keyword evidence="11 12" id="KW-0961">Cell wall biogenesis/degradation</keyword>
<feature type="transmembrane region" description="Helical" evidence="12">
    <location>
        <begin position="96"/>
        <end position="114"/>
    </location>
</feature>
<evidence type="ECO:0000256" key="4">
    <source>
        <dbReference type="ARBA" id="ARBA00022679"/>
    </source>
</evidence>
<evidence type="ECO:0000256" key="8">
    <source>
        <dbReference type="ARBA" id="ARBA00022989"/>
    </source>
</evidence>
<evidence type="ECO:0000256" key="6">
    <source>
        <dbReference type="ARBA" id="ARBA00022960"/>
    </source>
</evidence>
<feature type="binding site" evidence="14">
    <location>
        <position position="192"/>
    </location>
    <ligand>
        <name>Mg(2+)</name>
        <dbReference type="ChEBI" id="CHEBI:18420"/>
    </ligand>
</feature>
<keyword evidence="6 12" id="KW-0133">Cell shape</keyword>
<dbReference type="AlphaFoldDB" id="A0A0H4JC02"/>
<protein>
    <recommendedName>
        <fullName evidence="12 13">Phospho-N-acetylmuramoyl-pentapeptide-transferase</fullName>
        <ecNumber evidence="12 13">2.7.8.13</ecNumber>
    </recommendedName>
    <alternativeName>
        <fullName evidence="12">UDP-MurNAc-pentapeptide phosphotransferase</fullName>
    </alternativeName>
</protein>
<comment type="catalytic activity">
    <reaction evidence="12">
        <text>UDP-N-acetyl-alpha-D-muramoyl-L-alanyl-gamma-D-glutamyl-meso-2,6-diaminopimeloyl-D-alanyl-D-alanine + di-trans,octa-cis-undecaprenyl phosphate = di-trans,octa-cis-undecaprenyl diphospho-N-acetyl-alpha-D-muramoyl-L-alanyl-D-glutamyl-meso-2,6-diaminopimeloyl-D-alanyl-D-alanine + UMP</text>
        <dbReference type="Rhea" id="RHEA:28386"/>
        <dbReference type="ChEBI" id="CHEBI:57865"/>
        <dbReference type="ChEBI" id="CHEBI:60392"/>
        <dbReference type="ChEBI" id="CHEBI:61386"/>
        <dbReference type="ChEBI" id="CHEBI:61387"/>
        <dbReference type="EC" id="2.7.8.13"/>
    </reaction>
</comment>
<keyword evidence="12 14" id="KW-0479">Metal-binding</keyword>
<name>A0A0H4JC02_9PROT</name>
<comment type="subcellular location">
    <subcellularLocation>
        <location evidence="12">Cell membrane</location>
        <topology evidence="12">Multi-pass membrane protein</topology>
    </subcellularLocation>
    <subcellularLocation>
        <location evidence="1">Membrane</location>
        <topology evidence="1">Multi-pass membrane protein</topology>
    </subcellularLocation>
</comment>
<keyword evidence="9 12" id="KW-0472">Membrane</keyword>
<keyword evidence="8 12" id="KW-1133">Transmembrane helix</keyword>
<evidence type="ECO:0000313" key="15">
    <source>
        <dbReference type="EMBL" id="AKO66022.1"/>
    </source>
</evidence>
<sequence length="366" mass="40520">MILELLRYLQLDLNFLNVFNYITFRAVLAIITALGFSLFFGSLFIKIMGEYSLSQYVRQYGPDHQKKMGTPTMGGLLIIISIVASVLLWGDLKNSYLWQLLFILLGFGLIGFLDDLKKIKEKNSEGLSAGVKYVSQSAIALIAIYFLLKYNSNSGDMNLLIPYIKSTYLYLGTIGFIILSYLVIVGSSNAVNLTDGLDGLAIMPTVMIASALAVFAYVTGNQIFANYLQLPFLNGVGEITIFCAAIAGAGLGFLWFNAYPAEVFMGDIGSLSLGAVLGAIAIMVKQELVLFIMGGVFVMETLSVASQILYFRYTKNKYGTGKRIFLMAPVHHHYEKKGWNENQVVIRFWIITMVLVLIGLASLKIR</sequence>
<feature type="transmembrane region" description="Helical" evidence="12">
    <location>
        <begin position="22"/>
        <end position="47"/>
    </location>
</feature>
<evidence type="ECO:0000256" key="10">
    <source>
        <dbReference type="ARBA" id="ARBA00023306"/>
    </source>
</evidence>
<dbReference type="OrthoDB" id="9805475at2"/>
<dbReference type="GO" id="GO:0009252">
    <property type="term" value="P:peptidoglycan biosynthetic process"/>
    <property type="evidence" value="ECO:0007669"/>
    <property type="project" value="UniProtKB-UniRule"/>
</dbReference>
<evidence type="ECO:0000313" key="16">
    <source>
        <dbReference type="Proteomes" id="UP000066549"/>
    </source>
</evidence>
<dbReference type="EC" id="2.7.8.13" evidence="12 13"/>
<keyword evidence="10 12" id="KW-0131">Cell cycle</keyword>
<keyword evidence="3 12" id="KW-0132">Cell division</keyword>
<keyword evidence="12 14" id="KW-0460">Magnesium</keyword>
<dbReference type="GO" id="GO:0071555">
    <property type="term" value="P:cell wall organization"/>
    <property type="evidence" value="ECO:0007669"/>
    <property type="project" value="UniProtKB-KW"/>
</dbReference>
<dbReference type="GO" id="GO:0008360">
    <property type="term" value="P:regulation of cell shape"/>
    <property type="evidence" value="ECO:0007669"/>
    <property type="project" value="UniProtKB-KW"/>
</dbReference>
<keyword evidence="16" id="KW-1185">Reference proteome</keyword>
<evidence type="ECO:0000256" key="5">
    <source>
        <dbReference type="ARBA" id="ARBA00022692"/>
    </source>
</evidence>
<dbReference type="Pfam" id="PF00953">
    <property type="entry name" value="Glycos_transf_4"/>
    <property type="match status" value="1"/>
</dbReference>
<dbReference type="GO" id="GO:0005886">
    <property type="term" value="C:plasma membrane"/>
    <property type="evidence" value="ECO:0007669"/>
    <property type="project" value="UniProtKB-SubCell"/>
</dbReference>
<comment type="similarity">
    <text evidence="2 12">Belongs to the glycosyltransferase 4 family. MraY subfamily.</text>
</comment>
<feature type="transmembrane region" description="Helical" evidence="12">
    <location>
        <begin position="239"/>
        <end position="256"/>
    </location>
</feature>
<accession>A0A0H4JC02</accession>
<dbReference type="InterPro" id="IPR018480">
    <property type="entry name" value="PNAcMuramoyl-5peptid_Trfase_CS"/>
</dbReference>
<dbReference type="InterPro" id="IPR003524">
    <property type="entry name" value="PNAcMuramoyl-5peptid_Trfase"/>
</dbReference>
<comment type="function">
    <text evidence="12">Catalyzes the initial step of the lipid cycle reactions in the biosynthesis of the cell wall peptidoglycan: transfers peptidoglycan precursor phospho-MurNAc-pentapeptide from UDP-MurNAc-pentapeptide onto the lipid carrier undecaprenyl phosphate, yielding undecaprenyl-pyrophosphoryl-MurNAc-pentapeptide, known as lipid I.</text>
</comment>
<feature type="binding site" evidence="14">
    <location>
        <position position="267"/>
    </location>
    <ligand>
        <name>Mg(2+)</name>
        <dbReference type="ChEBI" id="CHEBI:18420"/>
    </ligand>
</feature>
<comment type="pathway">
    <text evidence="12">Cell wall biogenesis; peptidoglycan biosynthesis.</text>
</comment>
<dbReference type="PROSITE" id="PS01347">
    <property type="entry name" value="MRAY_1"/>
    <property type="match status" value="1"/>
</dbReference>
<dbReference type="PANTHER" id="PTHR22926:SF5">
    <property type="entry name" value="PHOSPHO-N-ACETYLMURAMOYL-PENTAPEPTIDE-TRANSFERASE HOMOLOG"/>
    <property type="match status" value="1"/>
</dbReference>
<evidence type="ECO:0000256" key="1">
    <source>
        <dbReference type="ARBA" id="ARBA00004141"/>
    </source>
</evidence>
<evidence type="ECO:0000256" key="14">
    <source>
        <dbReference type="PIRSR" id="PIRSR600715-1"/>
    </source>
</evidence>
<feature type="transmembrane region" description="Helical" evidence="12">
    <location>
        <begin position="199"/>
        <end position="219"/>
    </location>
</feature>
<dbReference type="GO" id="GO:0046872">
    <property type="term" value="F:metal ion binding"/>
    <property type="evidence" value="ECO:0007669"/>
    <property type="project" value="UniProtKB-KW"/>
</dbReference>
<evidence type="ECO:0000256" key="7">
    <source>
        <dbReference type="ARBA" id="ARBA00022984"/>
    </source>
</evidence>
<keyword evidence="7 12" id="KW-0573">Peptidoglycan synthesis</keyword>